<keyword evidence="5" id="KW-1185">Reference proteome</keyword>
<name>F4LLK4_TREBD</name>
<dbReference type="PROSITE" id="PS50977">
    <property type="entry name" value="HTH_TETR_2"/>
    <property type="match status" value="1"/>
</dbReference>
<evidence type="ECO:0000259" key="3">
    <source>
        <dbReference type="PROSITE" id="PS50977"/>
    </source>
</evidence>
<sequence>MKDNPAVTKKNILASAKKEFLEKGFTNASLRTIAANADVTTGALYRHFADKDALFCALVDDAAGVTRSILEKASVAEHLQLQDPFGKAHHQYEDELFVTFIDYLYSDFDAFVLLLEKSAGSTHEGFLQRMTDLYADKCLELVSWISAEQLVKTQLDPMTVHVIASNFITSIAELVFHRLPRADAGRFIMEIHRFYHSGWTHLFELDCSEQCDFPDSAR</sequence>
<dbReference type="EMBL" id="CP002696">
    <property type="protein sequence ID" value="AEE16668.1"/>
    <property type="molecule type" value="Genomic_DNA"/>
</dbReference>
<dbReference type="InterPro" id="IPR023772">
    <property type="entry name" value="DNA-bd_HTH_TetR-type_CS"/>
</dbReference>
<dbReference type="GO" id="GO:0003677">
    <property type="term" value="F:DNA binding"/>
    <property type="evidence" value="ECO:0007669"/>
    <property type="project" value="UniProtKB-UniRule"/>
</dbReference>
<dbReference type="eggNOG" id="COG1309">
    <property type="taxonomic scope" value="Bacteria"/>
</dbReference>
<dbReference type="Pfam" id="PF00440">
    <property type="entry name" value="TetR_N"/>
    <property type="match status" value="1"/>
</dbReference>
<evidence type="ECO:0000256" key="1">
    <source>
        <dbReference type="ARBA" id="ARBA00023125"/>
    </source>
</evidence>
<feature type="domain" description="HTH tetR-type" evidence="3">
    <location>
        <begin position="6"/>
        <end position="66"/>
    </location>
</feature>
<dbReference type="PANTHER" id="PTHR43479:SF11">
    <property type="entry name" value="ACREF_ENVCD OPERON REPRESSOR-RELATED"/>
    <property type="match status" value="1"/>
</dbReference>
<dbReference type="InterPro" id="IPR009057">
    <property type="entry name" value="Homeodomain-like_sf"/>
</dbReference>
<reference evidence="5" key="1">
    <citation type="submission" date="2011-04" db="EMBL/GenBank/DDBJ databases">
        <title>The complete genome of Treponema brennaborense DSM 12168.</title>
        <authorList>
            <person name="Lucas S."/>
            <person name="Han J."/>
            <person name="Lapidus A."/>
            <person name="Bruce D."/>
            <person name="Goodwin L."/>
            <person name="Pitluck S."/>
            <person name="Peters L."/>
            <person name="Kyrpides N."/>
            <person name="Mavromatis K."/>
            <person name="Ivanova N."/>
            <person name="Mikhailova N."/>
            <person name="Pagani I."/>
            <person name="Teshima H."/>
            <person name="Detter J.C."/>
            <person name="Tapia R."/>
            <person name="Han C."/>
            <person name="Land M."/>
            <person name="Hauser L."/>
            <person name="Markowitz V."/>
            <person name="Cheng J.-F."/>
            <person name="Hugenholtz P."/>
            <person name="Woyke T."/>
            <person name="Wu D."/>
            <person name="Gronow S."/>
            <person name="Wellnitz S."/>
            <person name="Brambilla E."/>
            <person name="Klenk H.-P."/>
            <person name="Eisen J.A."/>
        </authorList>
    </citation>
    <scope>NUCLEOTIDE SEQUENCE [LARGE SCALE GENOMIC DNA]</scope>
    <source>
        <strain evidence="5">DSM 12168 / CIP 105900 / DD5/3</strain>
    </source>
</reference>
<dbReference type="InterPro" id="IPR001647">
    <property type="entry name" value="HTH_TetR"/>
</dbReference>
<feature type="DNA-binding region" description="H-T-H motif" evidence="2">
    <location>
        <begin position="29"/>
        <end position="48"/>
    </location>
</feature>
<dbReference type="PRINTS" id="PR00455">
    <property type="entry name" value="HTHTETR"/>
</dbReference>
<dbReference type="SUPFAM" id="SSF46689">
    <property type="entry name" value="Homeodomain-like"/>
    <property type="match status" value="1"/>
</dbReference>
<protein>
    <submittedName>
        <fullName evidence="4">Regulatory protein TetR</fullName>
    </submittedName>
</protein>
<dbReference type="AlphaFoldDB" id="F4LLK4"/>
<dbReference type="Gene3D" id="1.10.357.10">
    <property type="entry name" value="Tetracycline Repressor, domain 2"/>
    <property type="match status" value="1"/>
</dbReference>
<dbReference type="PANTHER" id="PTHR43479">
    <property type="entry name" value="ACREF/ENVCD OPERON REPRESSOR-RELATED"/>
    <property type="match status" value="1"/>
</dbReference>
<dbReference type="KEGG" id="tbe:Trebr_1240"/>
<dbReference type="InterPro" id="IPR050624">
    <property type="entry name" value="HTH-type_Tx_Regulator"/>
</dbReference>
<organism evidence="4 5">
    <name type="scientific">Treponema brennaborense (strain DSM 12168 / CIP 105900 / DD5/3)</name>
    <dbReference type="NCBI Taxonomy" id="906968"/>
    <lineage>
        <taxon>Bacteria</taxon>
        <taxon>Pseudomonadati</taxon>
        <taxon>Spirochaetota</taxon>
        <taxon>Spirochaetia</taxon>
        <taxon>Spirochaetales</taxon>
        <taxon>Treponemataceae</taxon>
        <taxon>Treponema</taxon>
    </lineage>
</organism>
<dbReference type="OrthoDB" id="362563at2"/>
<keyword evidence="1 2" id="KW-0238">DNA-binding</keyword>
<dbReference type="PROSITE" id="PS01081">
    <property type="entry name" value="HTH_TETR_1"/>
    <property type="match status" value="1"/>
</dbReference>
<dbReference type="RefSeq" id="WP_013758375.1">
    <property type="nucleotide sequence ID" value="NC_015500.1"/>
</dbReference>
<proteinExistence type="predicted"/>
<evidence type="ECO:0000313" key="5">
    <source>
        <dbReference type="Proteomes" id="UP000006546"/>
    </source>
</evidence>
<evidence type="ECO:0000256" key="2">
    <source>
        <dbReference type="PROSITE-ProRule" id="PRU00335"/>
    </source>
</evidence>
<accession>F4LLK4</accession>
<dbReference type="Proteomes" id="UP000006546">
    <property type="component" value="Chromosome"/>
</dbReference>
<evidence type="ECO:0000313" key="4">
    <source>
        <dbReference type="EMBL" id="AEE16668.1"/>
    </source>
</evidence>
<dbReference type="STRING" id="906968.Trebr_1240"/>
<gene>
    <name evidence="4" type="ordered locus">Trebr_1240</name>
</gene>
<dbReference type="HOGENOM" id="CLU_069356_6_0_12"/>